<gene>
    <name evidence="1" type="ORF">GPZ80_06440</name>
</gene>
<dbReference type="CDD" id="cd07067">
    <property type="entry name" value="HP_PGM_like"/>
    <property type="match status" value="1"/>
</dbReference>
<organism evidence="1 2">
    <name type="scientific">Actinokineospora xionganensis</name>
    <dbReference type="NCBI Taxonomy" id="2684470"/>
    <lineage>
        <taxon>Bacteria</taxon>
        <taxon>Bacillati</taxon>
        <taxon>Actinomycetota</taxon>
        <taxon>Actinomycetes</taxon>
        <taxon>Pseudonocardiales</taxon>
        <taxon>Pseudonocardiaceae</taxon>
        <taxon>Actinokineospora</taxon>
    </lineage>
</organism>
<dbReference type="InterPro" id="IPR001345">
    <property type="entry name" value="PG/BPGM_mutase_AS"/>
</dbReference>
<keyword evidence="2" id="KW-1185">Reference proteome</keyword>
<reference evidence="1 2" key="1">
    <citation type="submission" date="2020-06" db="EMBL/GenBank/DDBJ databases">
        <title>Actinokineospora xiongansis sp. nov., isolated from soil of Baiyangdian.</title>
        <authorList>
            <person name="Zhang X."/>
        </authorList>
    </citation>
    <scope>NUCLEOTIDE SEQUENCE [LARGE SCALE GENOMIC DNA]</scope>
    <source>
        <strain evidence="1 2">HBU206404</strain>
    </source>
</reference>
<proteinExistence type="predicted"/>
<dbReference type="Pfam" id="PF00300">
    <property type="entry name" value="His_Phos_1"/>
    <property type="match status" value="1"/>
</dbReference>
<dbReference type="EMBL" id="JABVED010000003">
    <property type="protein sequence ID" value="MBC6446813.1"/>
    <property type="molecule type" value="Genomic_DNA"/>
</dbReference>
<dbReference type="RefSeq" id="WP_187219752.1">
    <property type="nucleotide sequence ID" value="NZ_JABVED010000003.1"/>
</dbReference>
<comment type="caution">
    <text evidence="1">The sequence shown here is derived from an EMBL/GenBank/DDBJ whole genome shotgun (WGS) entry which is preliminary data.</text>
</comment>
<evidence type="ECO:0000313" key="2">
    <source>
        <dbReference type="Proteomes" id="UP000734823"/>
    </source>
</evidence>
<dbReference type="Proteomes" id="UP000734823">
    <property type="component" value="Unassembled WGS sequence"/>
</dbReference>
<dbReference type="InterPro" id="IPR029033">
    <property type="entry name" value="His_PPase_superfam"/>
</dbReference>
<dbReference type="Gene3D" id="3.40.50.1240">
    <property type="entry name" value="Phosphoglycerate mutase-like"/>
    <property type="match status" value="1"/>
</dbReference>
<dbReference type="PIRSF" id="PIRSF000709">
    <property type="entry name" value="6PFK_2-Ptase"/>
    <property type="match status" value="1"/>
</dbReference>
<protein>
    <submittedName>
        <fullName evidence="1">Histidine phosphatase family protein</fullName>
    </submittedName>
</protein>
<dbReference type="PANTHER" id="PTHR48100:SF58">
    <property type="entry name" value="PE-PGRS FAMILY PROTEIN PE_PGRS11"/>
    <property type="match status" value="1"/>
</dbReference>
<evidence type="ECO:0000313" key="1">
    <source>
        <dbReference type="EMBL" id="MBC6446813.1"/>
    </source>
</evidence>
<dbReference type="PROSITE" id="PS00175">
    <property type="entry name" value="PG_MUTASE"/>
    <property type="match status" value="1"/>
</dbReference>
<dbReference type="InterPro" id="IPR050275">
    <property type="entry name" value="PGM_Phosphatase"/>
</dbReference>
<dbReference type="InterPro" id="IPR013078">
    <property type="entry name" value="His_Pase_superF_clade-1"/>
</dbReference>
<accession>A0ABR7L2S8</accession>
<sequence length="200" mass="21647">MRLMLVRHGETPSNVRHVLDSRPPGPPLTELGRRQAEALADRLADHPVVAVYASTAIRAQETAEPVAKFHGLSVDVLEGVHEVQVGDLEGLSDPDSIRRFGEIFLRWTAGDLAAAMPGGETGQEIHDRFLKAVMTVREEHSDGVVVVATHGGVIRLIAEYLADNVGPQLANAGLIPNTGHVLLEPRESGWHCVEWTGVDI</sequence>
<dbReference type="SMART" id="SM00855">
    <property type="entry name" value="PGAM"/>
    <property type="match status" value="1"/>
</dbReference>
<name>A0ABR7L2S8_9PSEU</name>
<dbReference type="PANTHER" id="PTHR48100">
    <property type="entry name" value="BROAD-SPECIFICITY PHOSPHATASE YOR283W-RELATED"/>
    <property type="match status" value="1"/>
</dbReference>
<dbReference type="SUPFAM" id="SSF53254">
    <property type="entry name" value="Phosphoglycerate mutase-like"/>
    <property type="match status" value="1"/>
</dbReference>